<dbReference type="SMART" id="SM00382">
    <property type="entry name" value="AAA"/>
    <property type="match status" value="2"/>
</dbReference>
<dbReference type="PANTHER" id="PTHR43394">
    <property type="entry name" value="ATP-DEPENDENT PERMEASE MDL1, MITOCHONDRIAL"/>
    <property type="match status" value="1"/>
</dbReference>
<evidence type="ECO:0000256" key="8">
    <source>
        <dbReference type="ARBA" id="ARBA00022840"/>
    </source>
</evidence>
<feature type="transmembrane region" description="Helical" evidence="13">
    <location>
        <begin position="733"/>
        <end position="759"/>
    </location>
</feature>
<keyword evidence="4" id="KW-0813">Transport</keyword>
<dbReference type="PANTHER" id="PTHR43394:SF11">
    <property type="entry name" value="ATP-BINDING CASSETTE TRANSPORTER"/>
    <property type="match status" value="1"/>
</dbReference>
<dbReference type="CDD" id="cd03249">
    <property type="entry name" value="ABC_MTABC3_MDL1_MDL2"/>
    <property type="match status" value="1"/>
</dbReference>
<dbReference type="PROSITE" id="PS50893">
    <property type="entry name" value="ABC_TRANSPORTER_2"/>
    <property type="match status" value="2"/>
</dbReference>
<feature type="transmembrane region" description="Helical" evidence="13">
    <location>
        <begin position="691"/>
        <end position="713"/>
    </location>
</feature>
<dbReference type="EMBL" id="JAGSXJ010000033">
    <property type="protein sequence ID" value="KAH6668654.1"/>
    <property type="molecule type" value="Genomic_DNA"/>
</dbReference>
<evidence type="ECO:0000256" key="5">
    <source>
        <dbReference type="ARBA" id="ARBA00022692"/>
    </source>
</evidence>
<feature type="transmembrane region" description="Helical" evidence="13">
    <location>
        <begin position="40"/>
        <end position="65"/>
    </location>
</feature>
<evidence type="ECO:0000259" key="14">
    <source>
        <dbReference type="PROSITE" id="PS50893"/>
    </source>
</evidence>
<evidence type="ECO:0000256" key="2">
    <source>
        <dbReference type="ARBA" id="ARBA00004308"/>
    </source>
</evidence>
<comment type="caution">
    <text evidence="16">The sequence shown here is derived from an EMBL/GenBank/DDBJ whole genome shotgun (WGS) entry which is preliminary data.</text>
</comment>
<evidence type="ECO:0000256" key="3">
    <source>
        <dbReference type="ARBA" id="ARBA00007577"/>
    </source>
</evidence>
<feature type="transmembrane region" description="Helical" evidence="13">
    <location>
        <begin position="831"/>
        <end position="852"/>
    </location>
</feature>
<keyword evidence="6" id="KW-0677">Repeat</keyword>
<feature type="transmembrane region" description="Helical" evidence="13">
    <location>
        <begin position="168"/>
        <end position="187"/>
    </location>
</feature>
<dbReference type="AlphaFoldDB" id="A0A9P8V2I3"/>
<evidence type="ECO:0000313" key="17">
    <source>
        <dbReference type="Proteomes" id="UP000770015"/>
    </source>
</evidence>
<dbReference type="Pfam" id="PF00664">
    <property type="entry name" value="ABC_membrane"/>
    <property type="match status" value="2"/>
</dbReference>
<evidence type="ECO:0000256" key="11">
    <source>
        <dbReference type="ARBA" id="ARBA00023180"/>
    </source>
</evidence>
<gene>
    <name evidence="16" type="ORF">F5X68DRAFT_216584</name>
</gene>
<protein>
    <submittedName>
        <fullName evidence="16">P-loop containing nucleoside triphosphate hydrolase protein</fullName>
    </submittedName>
</protein>
<dbReference type="Pfam" id="PF00005">
    <property type="entry name" value="ABC_tran"/>
    <property type="match status" value="2"/>
</dbReference>
<feature type="transmembrane region" description="Helical" evidence="13">
    <location>
        <begin position="950"/>
        <end position="973"/>
    </location>
</feature>
<keyword evidence="16" id="KW-0378">Hydrolase</keyword>
<dbReference type="InterPro" id="IPR003593">
    <property type="entry name" value="AAA+_ATPase"/>
</dbReference>
<evidence type="ECO:0000259" key="15">
    <source>
        <dbReference type="PROSITE" id="PS50929"/>
    </source>
</evidence>
<evidence type="ECO:0000256" key="6">
    <source>
        <dbReference type="ARBA" id="ARBA00022737"/>
    </source>
</evidence>
<dbReference type="CDD" id="cd18578">
    <property type="entry name" value="ABC_6TM_Pgp_ABCB1_D2_like"/>
    <property type="match status" value="1"/>
</dbReference>
<feature type="transmembrane region" description="Helical" evidence="13">
    <location>
        <begin position="802"/>
        <end position="825"/>
    </location>
</feature>
<dbReference type="PROSITE" id="PS00211">
    <property type="entry name" value="ABC_TRANSPORTER_1"/>
    <property type="match status" value="2"/>
</dbReference>
<dbReference type="PROSITE" id="PS50929">
    <property type="entry name" value="ABC_TM1F"/>
    <property type="match status" value="2"/>
</dbReference>
<evidence type="ECO:0000256" key="13">
    <source>
        <dbReference type="SAM" id="Phobius"/>
    </source>
</evidence>
<keyword evidence="17" id="KW-1185">Reference proteome</keyword>
<keyword evidence="7" id="KW-0547">Nucleotide-binding</keyword>
<feature type="domain" description="ABC transmembrane type-1" evidence="15">
    <location>
        <begin position="694"/>
        <end position="979"/>
    </location>
</feature>
<feature type="region of interest" description="Disordered" evidence="12">
    <location>
        <begin position="623"/>
        <end position="646"/>
    </location>
</feature>
<dbReference type="CDD" id="cd18577">
    <property type="entry name" value="ABC_6TM_Pgp_ABCB1_D1_like"/>
    <property type="match status" value="1"/>
</dbReference>
<dbReference type="InterPro" id="IPR027417">
    <property type="entry name" value="P-loop_NTPase"/>
</dbReference>
<dbReference type="OrthoDB" id="6500128at2759"/>
<comment type="similarity">
    <text evidence="3">Belongs to the ABC transporter superfamily. ABCB family. Multidrug resistance exporter (TC 3.A.1.201) subfamily.</text>
</comment>
<dbReference type="SUPFAM" id="SSF52540">
    <property type="entry name" value="P-loop containing nucleoside triphosphate hydrolases"/>
    <property type="match status" value="2"/>
</dbReference>
<feature type="transmembrane region" description="Helical" evidence="13">
    <location>
        <begin position="272"/>
        <end position="296"/>
    </location>
</feature>
<feature type="transmembrane region" description="Helical" evidence="13">
    <location>
        <begin position="193"/>
        <end position="213"/>
    </location>
</feature>
<evidence type="ECO:0000256" key="9">
    <source>
        <dbReference type="ARBA" id="ARBA00022989"/>
    </source>
</evidence>
<dbReference type="GO" id="GO:0005524">
    <property type="term" value="F:ATP binding"/>
    <property type="evidence" value="ECO:0007669"/>
    <property type="project" value="UniProtKB-KW"/>
</dbReference>
<dbReference type="InterPro" id="IPR011527">
    <property type="entry name" value="ABC1_TM_dom"/>
</dbReference>
<evidence type="ECO:0000256" key="7">
    <source>
        <dbReference type="ARBA" id="ARBA00022741"/>
    </source>
</evidence>
<proteinExistence type="inferred from homology"/>
<feature type="transmembrane region" description="Helical" evidence="13">
    <location>
        <begin position="918"/>
        <end position="938"/>
    </location>
</feature>
<sequence>MGASGLQQKRTAVIGRDDPPSNPSAVGAFLRVFTFGDAKLYALLGIAATAAVASGVSMAMVNVVLGDFITVLSGAPMSDASRDEFMSRVETASLRFVYIGIARFAGTYIYSTLFTYVSHRLTRNIRYRYLKSAFSQEIAFFDQGSSGSIAMQATSSGKLIQSGTSEKFGLFVQALSTFTAAFVVAFIKQWKLTLIVSCIVPVVFVICGGVSYLDVIVETGILKVYGHAGSYAESILSGVRAVHAFDLRQRLVAKYRNDYLEEAYRRGMKKNLLYGIVFGGEYSVLYCGMGLAFWQGIRMVSQGEVADIGTVFTVVFSVVVAAMTITSIVPHMLVFSRAASAAAELFVLIDRHSAINPFEESGETPTQVTGAIEIQSIDFSYPSRPDMRVLDDFTLQVPAGKVTALVGPSGSGKSTIVGLLERWYDPTRGRITLDGRNIRDLSLRWLRTNIRLVQQEPVLFSGSVYDNIANGLIGTTWEDAPVDEKRALVEEAAKLAFAHAFIIDLVEGYDTSIGQRGGLLSGGQKQRVAIARSIVSNPRILLLDEATSALDPHAEGIVQQALDRASKNRTTITIAHKLATIKSADNIVVMSKGRISEQGSHEVLASQGGLYEKLVRAQDLAPSSELSEATTSGDDSSDSDDALPISLTKTPTREVTTLHALQQREDFDNYKALGLVHCVIKMVTLTPELKFWYLITLLTCIGGAAIFPGQALLLANILDAAGSSDMVSRGNFFALMFFVMGLGCFVVYFFMGWGTNIIAQTLTRRARHELFDQVLKQDLRFFDRPENTVGALMSRLDSYPQAILELMGINVGLVVIAMINVLISATLALAISWRVSVIGVFVALPPMLIAGFTRVRLEGKVDADMAKRYASSSSVASEAVLAIRTVSSLAIERSVLTAYAAELDAAIRKAVPGLFHMMIWFALTQSVEYFVLGLGFWWGSKLISEAKVSFFQFIASFMAVYFSGQGAAQIFVYSSSFSKAVQAANYYFWMRNLKPEITEDDQNRDIGPANGGTSFQFEDVKFSYPLAPKIRVLKGISLDIRPGEFVAFVGASGCGKSTMISLLERFYDPTSGRIVVDSDSSLSSMNPRLYRRHVALVQQEPTLFPGSIRDNVAHGLEAEATTEQIEEACRAANAWDFVMSLPEGLNTPCGEGGSQLSGGQRQRVAIARALVKKPNVILLDEATSALDTESERVVQSALMAAAAGNRITVAVAHRLSTVRGADRIFVFYGGMVAEAGTHEELVGQGGIYARMCEAQSLA</sequence>
<keyword evidence="9 13" id="KW-1133">Transmembrane helix</keyword>
<dbReference type="InterPro" id="IPR017871">
    <property type="entry name" value="ABC_transporter-like_CS"/>
</dbReference>
<dbReference type="GO" id="GO:0090374">
    <property type="term" value="P:oligopeptide export from mitochondrion"/>
    <property type="evidence" value="ECO:0007669"/>
    <property type="project" value="TreeGrafter"/>
</dbReference>
<organism evidence="16 17">
    <name type="scientific">Plectosphaerella plurivora</name>
    <dbReference type="NCBI Taxonomy" id="936078"/>
    <lineage>
        <taxon>Eukaryota</taxon>
        <taxon>Fungi</taxon>
        <taxon>Dikarya</taxon>
        <taxon>Ascomycota</taxon>
        <taxon>Pezizomycotina</taxon>
        <taxon>Sordariomycetes</taxon>
        <taxon>Hypocreomycetidae</taxon>
        <taxon>Glomerellales</taxon>
        <taxon>Plectosphaerellaceae</taxon>
        <taxon>Plectosphaerella</taxon>
    </lineage>
</organism>
<dbReference type="FunFam" id="3.40.50.300:FF:000967">
    <property type="entry name" value="ABC multidrug transporter mdr4"/>
    <property type="match status" value="1"/>
</dbReference>
<evidence type="ECO:0000256" key="1">
    <source>
        <dbReference type="ARBA" id="ARBA00004141"/>
    </source>
</evidence>
<reference evidence="16" key="1">
    <citation type="journal article" date="2021" name="Nat. Commun.">
        <title>Genetic determinants of endophytism in the Arabidopsis root mycobiome.</title>
        <authorList>
            <person name="Mesny F."/>
            <person name="Miyauchi S."/>
            <person name="Thiergart T."/>
            <person name="Pickel B."/>
            <person name="Atanasova L."/>
            <person name="Karlsson M."/>
            <person name="Huettel B."/>
            <person name="Barry K.W."/>
            <person name="Haridas S."/>
            <person name="Chen C."/>
            <person name="Bauer D."/>
            <person name="Andreopoulos W."/>
            <person name="Pangilinan J."/>
            <person name="LaButti K."/>
            <person name="Riley R."/>
            <person name="Lipzen A."/>
            <person name="Clum A."/>
            <person name="Drula E."/>
            <person name="Henrissat B."/>
            <person name="Kohler A."/>
            <person name="Grigoriev I.V."/>
            <person name="Martin F.M."/>
            <person name="Hacquard S."/>
        </authorList>
    </citation>
    <scope>NUCLEOTIDE SEQUENCE</scope>
    <source>
        <strain evidence="16">MPI-SDFR-AT-0117</strain>
    </source>
</reference>
<accession>A0A9P8V2I3</accession>
<dbReference type="GO" id="GO:0015421">
    <property type="term" value="F:ABC-type oligopeptide transporter activity"/>
    <property type="evidence" value="ECO:0007669"/>
    <property type="project" value="TreeGrafter"/>
</dbReference>
<evidence type="ECO:0000256" key="12">
    <source>
        <dbReference type="SAM" id="MobiDB-lite"/>
    </source>
</evidence>
<feature type="domain" description="ABC transporter" evidence="14">
    <location>
        <begin position="1015"/>
        <end position="1254"/>
    </location>
</feature>
<evidence type="ECO:0000256" key="4">
    <source>
        <dbReference type="ARBA" id="ARBA00022448"/>
    </source>
</evidence>
<comment type="subcellular location">
    <subcellularLocation>
        <location evidence="2">Endomembrane system</location>
    </subcellularLocation>
    <subcellularLocation>
        <location evidence="1">Membrane</location>
        <topology evidence="1">Multi-pass membrane protein</topology>
    </subcellularLocation>
</comment>
<keyword evidence="8" id="KW-0067">ATP-binding</keyword>
<keyword evidence="10 13" id="KW-0472">Membrane</keyword>
<dbReference type="FunFam" id="1.20.1560.10:FF:000057">
    <property type="entry name" value="ABC multidrug transporter SitT"/>
    <property type="match status" value="1"/>
</dbReference>
<dbReference type="Gene3D" id="1.20.1560.10">
    <property type="entry name" value="ABC transporter type 1, transmembrane domain"/>
    <property type="match status" value="1"/>
</dbReference>
<name>A0A9P8V2I3_9PEZI</name>
<evidence type="ECO:0000313" key="16">
    <source>
        <dbReference type="EMBL" id="KAH6668654.1"/>
    </source>
</evidence>
<dbReference type="GO" id="GO:0012505">
    <property type="term" value="C:endomembrane system"/>
    <property type="evidence" value="ECO:0007669"/>
    <property type="project" value="UniProtKB-SubCell"/>
</dbReference>
<dbReference type="FunFam" id="3.40.50.300:FF:001530">
    <property type="entry name" value="ABC multidrug transporter (Eurofung)"/>
    <property type="match status" value="1"/>
</dbReference>
<dbReference type="InterPro" id="IPR003439">
    <property type="entry name" value="ABC_transporter-like_ATP-bd"/>
</dbReference>
<feature type="transmembrane region" description="Helical" evidence="13">
    <location>
        <begin position="308"/>
        <end position="329"/>
    </location>
</feature>
<keyword evidence="5 13" id="KW-0812">Transmembrane</keyword>
<dbReference type="Proteomes" id="UP000770015">
    <property type="component" value="Unassembled WGS sequence"/>
</dbReference>
<dbReference type="GO" id="GO:0016887">
    <property type="term" value="F:ATP hydrolysis activity"/>
    <property type="evidence" value="ECO:0007669"/>
    <property type="project" value="InterPro"/>
</dbReference>
<feature type="compositionally biased region" description="Polar residues" evidence="12">
    <location>
        <begin position="624"/>
        <end position="633"/>
    </location>
</feature>
<dbReference type="GO" id="GO:0005743">
    <property type="term" value="C:mitochondrial inner membrane"/>
    <property type="evidence" value="ECO:0007669"/>
    <property type="project" value="TreeGrafter"/>
</dbReference>
<dbReference type="InterPro" id="IPR039421">
    <property type="entry name" value="Type_1_exporter"/>
</dbReference>
<dbReference type="Gene3D" id="3.40.50.300">
    <property type="entry name" value="P-loop containing nucleotide triphosphate hydrolases"/>
    <property type="match status" value="2"/>
</dbReference>
<dbReference type="InterPro" id="IPR036640">
    <property type="entry name" value="ABC1_TM_sf"/>
</dbReference>
<feature type="domain" description="ABC transmembrane type-1" evidence="15">
    <location>
        <begin position="46"/>
        <end position="337"/>
    </location>
</feature>
<feature type="domain" description="ABC transporter" evidence="14">
    <location>
        <begin position="372"/>
        <end position="617"/>
    </location>
</feature>
<dbReference type="SUPFAM" id="SSF90123">
    <property type="entry name" value="ABC transporter transmembrane region"/>
    <property type="match status" value="2"/>
</dbReference>
<evidence type="ECO:0000256" key="10">
    <source>
        <dbReference type="ARBA" id="ARBA00023136"/>
    </source>
</evidence>
<feature type="transmembrane region" description="Helical" evidence="13">
    <location>
        <begin position="96"/>
        <end position="118"/>
    </location>
</feature>
<keyword evidence="11" id="KW-0325">Glycoprotein</keyword>